<dbReference type="InterPro" id="IPR029055">
    <property type="entry name" value="Ntn_hydrolases_N"/>
</dbReference>
<dbReference type="SUPFAM" id="SSF56235">
    <property type="entry name" value="N-terminal nucleophile aminohydrolases (Ntn hydrolases)"/>
    <property type="match status" value="1"/>
</dbReference>
<dbReference type="Gene3D" id="3.40.50.10490">
    <property type="entry name" value="Glucose-6-phosphate isomerase like protein, domain 1"/>
    <property type="match status" value="2"/>
</dbReference>
<dbReference type="PROSITE" id="PS51464">
    <property type="entry name" value="SIS"/>
    <property type="match status" value="2"/>
</dbReference>
<keyword evidence="7" id="KW-0315">Glutamine amidotransferase</keyword>
<evidence type="ECO:0000313" key="12">
    <source>
        <dbReference type="Proteomes" id="UP000245638"/>
    </source>
</evidence>
<dbReference type="InterPro" id="IPR005855">
    <property type="entry name" value="GFAT"/>
</dbReference>
<dbReference type="Pfam" id="PF01380">
    <property type="entry name" value="SIS"/>
    <property type="match status" value="2"/>
</dbReference>
<name>A0A2T9X219_9CREN</name>
<organism evidence="11 12">
    <name type="scientific">Acidianus hospitalis</name>
    <dbReference type="NCBI Taxonomy" id="563177"/>
    <lineage>
        <taxon>Archaea</taxon>
        <taxon>Thermoproteota</taxon>
        <taxon>Thermoprotei</taxon>
        <taxon>Sulfolobales</taxon>
        <taxon>Sulfolobaceae</taxon>
        <taxon>Acidianus</taxon>
    </lineage>
</organism>
<gene>
    <name evidence="11" type="primary">glmS</name>
    <name evidence="11" type="ORF">DDW13_09005</name>
</gene>
<dbReference type="GO" id="GO:0006487">
    <property type="term" value="P:protein N-linked glycosylation"/>
    <property type="evidence" value="ECO:0007669"/>
    <property type="project" value="TreeGrafter"/>
</dbReference>
<accession>A0A2T9X219</accession>
<dbReference type="PANTHER" id="PTHR10937:SF0">
    <property type="entry name" value="GLUTAMINE--FRUCTOSE-6-PHOSPHATE TRANSAMINASE (ISOMERIZING)"/>
    <property type="match status" value="1"/>
</dbReference>
<dbReference type="InterPro" id="IPR001347">
    <property type="entry name" value="SIS_dom"/>
</dbReference>
<dbReference type="CDD" id="cd00714">
    <property type="entry name" value="GFAT"/>
    <property type="match status" value="1"/>
</dbReference>
<evidence type="ECO:0000256" key="5">
    <source>
        <dbReference type="ARBA" id="ARBA00022679"/>
    </source>
</evidence>
<dbReference type="Pfam" id="PF13522">
    <property type="entry name" value="GATase_6"/>
    <property type="match status" value="1"/>
</dbReference>
<comment type="function">
    <text evidence="8">Catalyzes the first step in hexosamine metabolism, converting fructose-6P into glucosamine-6P using glutamine as a nitrogen source.</text>
</comment>
<dbReference type="SUPFAM" id="SSF53697">
    <property type="entry name" value="SIS domain"/>
    <property type="match status" value="1"/>
</dbReference>
<dbReference type="EMBL" id="QEFD01000234">
    <property type="protein sequence ID" value="PVU74091.1"/>
    <property type="molecule type" value="Genomic_DNA"/>
</dbReference>
<dbReference type="NCBIfam" id="TIGR01135">
    <property type="entry name" value="glmS"/>
    <property type="match status" value="1"/>
</dbReference>
<dbReference type="InterPro" id="IPR035466">
    <property type="entry name" value="GlmS/AgaS_SIS"/>
</dbReference>
<dbReference type="GO" id="GO:0006047">
    <property type="term" value="P:UDP-N-acetylglucosamine metabolic process"/>
    <property type="evidence" value="ECO:0007669"/>
    <property type="project" value="TreeGrafter"/>
</dbReference>
<reference evidence="11 12" key="1">
    <citation type="journal article" date="2015" name="Appl. Environ. Microbiol.">
        <title>Nanoarchaeota, Their Sulfolobales Host, and Nanoarchaeota Virus Distribution across Yellowstone National Park Hot Springs.</title>
        <authorList>
            <person name="Munson-McGee J.H."/>
            <person name="Field E.K."/>
            <person name="Bateson M."/>
            <person name="Rooney C."/>
            <person name="Stepanauskas R."/>
            <person name="Young M.J."/>
        </authorList>
    </citation>
    <scope>NUCLEOTIDE SEQUENCE [LARGE SCALE GENOMIC DNA]</scope>
    <source>
        <strain evidence="11">SCGC AC-742_N10</strain>
    </source>
</reference>
<feature type="domain" description="Glutamine amidotransferase type-2" evidence="9">
    <location>
        <begin position="2"/>
        <end position="221"/>
    </location>
</feature>
<keyword evidence="4" id="KW-0032">Aminotransferase</keyword>
<evidence type="ECO:0000313" key="11">
    <source>
        <dbReference type="EMBL" id="PVU74091.1"/>
    </source>
</evidence>
<dbReference type="GO" id="GO:0004360">
    <property type="term" value="F:glutamine-fructose-6-phosphate transaminase (isomerizing) activity"/>
    <property type="evidence" value="ECO:0007669"/>
    <property type="project" value="UniProtKB-EC"/>
</dbReference>
<dbReference type="CDD" id="cd05008">
    <property type="entry name" value="SIS_GlmS_GlmD_1"/>
    <property type="match status" value="1"/>
</dbReference>
<comment type="catalytic activity">
    <reaction evidence="1">
        <text>D-fructose 6-phosphate + L-glutamine = D-glucosamine 6-phosphate + L-glutamate</text>
        <dbReference type="Rhea" id="RHEA:13237"/>
        <dbReference type="ChEBI" id="CHEBI:29985"/>
        <dbReference type="ChEBI" id="CHEBI:58359"/>
        <dbReference type="ChEBI" id="CHEBI:58725"/>
        <dbReference type="ChEBI" id="CHEBI:61527"/>
        <dbReference type="EC" id="2.6.1.16"/>
    </reaction>
</comment>
<evidence type="ECO:0000256" key="2">
    <source>
        <dbReference type="ARBA" id="ARBA00012916"/>
    </source>
</evidence>
<dbReference type="FunFam" id="3.60.20.10:FF:000006">
    <property type="entry name" value="Glutamine--fructose-6-phosphate aminotransferase [isomerizing]"/>
    <property type="match status" value="1"/>
</dbReference>
<dbReference type="Proteomes" id="UP000245638">
    <property type="component" value="Unassembled WGS sequence"/>
</dbReference>
<evidence type="ECO:0000256" key="6">
    <source>
        <dbReference type="ARBA" id="ARBA00022737"/>
    </source>
</evidence>
<dbReference type="EC" id="2.6.1.16" evidence="2"/>
<dbReference type="Gene3D" id="3.60.20.10">
    <property type="entry name" value="Glutamine Phosphoribosylpyrophosphate, subunit 1, domain 1"/>
    <property type="match status" value="1"/>
</dbReference>
<dbReference type="AlphaFoldDB" id="A0A2T9X219"/>
<evidence type="ECO:0000259" key="9">
    <source>
        <dbReference type="PROSITE" id="PS51278"/>
    </source>
</evidence>
<evidence type="ECO:0000256" key="8">
    <source>
        <dbReference type="ARBA" id="ARBA00055466"/>
    </source>
</evidence>
<dbReference type="GO" id="GO:0097367">
    <property type="term" value="F:carbohydrate derivative binding"/>
    <property type="evidence" value="ECO:0007669"/>
    <property type="project" value="InterPro"/>
</dbReference>
<dbReference type="PROSITE" id="PS51278">
    <property type="entry name" value="GATASE_TYPE_2"/>
    <property type="match status" value="1"/>
</dbReference>
<dbReference type="GO" id="GO:0006002">
    <property type="term" value="P:fructose 6-phosphate metabolic process"/>
    <property type="evidence" value="ECO:0007669"/>
    <property type="project" value="TreeGrafter"/>
</dbReference>
<sequence length="589" mass="65341">MCGIIGVISKNDEKKLATITVQCLERLEYRGYDSVGVASMEGNELEVRKAKGRIDEVVKRLNILSMTGRVFLGHTRWATHGEPNDINAHPHTDCTNSIAVVHNGTIKNFRELREDLESLGHKFKSETDTEVIPHLVEEFKKRGMDSFSAFKSAINSIQGSYAVLAIIKGENKIYFAKKDNPLIIGLGDKMNFISSDIPSFLPYTNKVLILIDGDVGYITPDEIYIENEGKKVNVLDRIKIITWDASAASKEGYAHYMLKEIHESPRAVDDTISGLISDIEDVKNAIKILEESKRIIVIAAGTSYHAGLYFSLLLQREGFNVIPVIASEYYNIKTNQEDSILAISQSGETYDVMMALKEFKANGSKIISLTNVIDSAIARQSDVKLYTRAGPEIGVAATKTFTSQIAALQFLYSLIKGDDYTYLNKAKDVIRRSLDFEGEAKLIGEELSAKSNAYYLGRGLSLPFAMEGALKIKEITYLHAEAYAAGESKHGPIALVEKDFPVVFINLGELVGELQNNVQEMKARKAKTYAISVNERLNTDKEILLAVEDERLSSFAVTPIIQLIAYYSAIKRGNDPDKPRNLAKTVTVG</sequence>
<proteinExistence type="predicted"/>
<evidence type="ECO:0000256" key="4">
    <source>
        <dbReference type="ARBA" id="ARBA00022576"/>
    </source>
</evidence>
<dbReference type="InterPro" id="IPR046348">
    <property type="entry name" value="SIS_dom_sf"/>
</dbReference>
<evidence type="ECO:0000256" key="1">
    <source>
        <dbReference type="ARBA" id="ARBA00001031"/>
    </source>
</evidence>
<feature type="domain" description="SIS" evidence="10">
    <location>
        <begin position="443"/>
        <end position="579"/>
    </location>
</feature>
<dbReference type="InterPro" id="IPR035490">
    <property type="entry name" value="GlmS/FrlB_SIS"/>
</dbReference>
<keyword evidence="6" id="KW-0677">Repeat</keyword>
<dbReference type="CDD" id="cd05009">
    <property type="entry name" value="SIS_GlmS_GlmD_2"/>
    <property type="match status" value="1"/>
</dbReference>
<comment type="caution">
    <text evidence="11">The sequence shown here is derived from an EMBL/GenBank/DDBJ whole genome shotgun (WGS) entry which is preliminary data.</text>
</comment>
<evidence type="ECO:0000259" key="10">
    <source>
        <dbReference type="PROSITE" id="PS51464"/>
    </source>
</evidence>
<feature type="domain" description="SIS" evidence="10">
    <location>
        <begin position="285"/>
        <end position="421"/>
    </location>
</feature>
<dbReference type="InterPro" id="IPR047084">
    <property type="entry name" value="GFAT_N"/>
</dbReference>
<dbReference type="InterPro" id="IPR017932">
    <property type="entry name" value="GATase_2_dom"/>
</dbReference>
<evidence type="ECO:0000256" key="3">
    <source>
        <dbReference type="ARBA" id="ARBA00016090"/>
    </source>
</evidence>
<dbReference type="NCBIfam" id="NF001484">
    <property type="entry name" value="PRK00331.1"/>
    <property type="match status" value="1"/>
</dbReference>
<keyword evidence="5" id="KW-0808">Transferase</keyword>
<evidence type="ECO:0000256" key="7">
    <source>
        <dbReference type="ARBA" id="ARBA00022962"/>
    </source>
</evidence>
<dbReference type="PANTHER" id="PTHR10937">
    <property type="entry name" value="GLUCOSAMINE--FRUCTOSE-6-PHOSPHATE AMINOTRANSFERASE, ISOMERIZING"/>
    <property type="match status" value="1"/>
</dbReference>
<protein>
    <recommendedName>
        <fullName evidence="3">Glutamine--fructose-6-phosphate aminotransferase [isomerizing]</fullName>
        <ecNumber evidence="2">2.6.1.16</ecNumber>
    </recommendedName>
</protein>